<dbReference type="GO" id="GO:0017004">
    <property type="term" value="P:cytochrome complex assembly"/>
    <property type="evidence" value="ECO:0007669"/>
    <property type="project" value="UniProtKB-KW"/>
</dbReference>
<comment type="similarity">
    <text evidence="3">Belongs to the DsbD family.</text>
</comment>
<organism evidence="12">
    <name type="scientific">Wildemania schizophylla</name>
    <name type="common">Red alga</name>
    <name type="synonym">Porphyra schizophylla</name>
    <dbReference type="NCBI Taxonomy" id="1134705"/>
    <lineage>
        <taxon>Eukaryota</taxon>
        <taxon>Rhodophyta</taxon>
        <taxon>Bangiophyceae</taxon>
        <taxon>Bangiales</taxon>
        <taxon>Bangiaceae</taxon>
        <taxon>Wildemania</taxon>
    </lineage>
</organism>
<dbReference type="AlphaFoldDB" id="A0A126G1Z3"/>
<keyword evidence="5 12" id="KW-0934">Plastid</keyword>
<keyword evidence="4" id="KW-0150">Chloroplast</keyword>
<gene>
    <name evidence="12" type="primary">orf240</name>
</gene>
<reference evidence="12" key="1">
    <citation type="submission" date="2015-03" db="EMBL/GenBank/DDBJ databases">
        <title>Plastid genome analysis of the type material of Wildemania schizophylla (Bangiales, Rhodophyta).</title>
        <authorList>
            <person name="Hughey J.R."/>
        </authorList>
    </citation>
    <scope>NUCLEOTIDE SEQUENCE</scope>
</reference>
<dbReference type="PANTHER" id="PTHR31272:SF6">
    <property type="entry name" value="CYTOCHROME C-TYPE BIOGENESIS CCDA-LIKE CHLOROPLASTIC PROTEIN"/>
    <property type="match status" value="1"/>
</dbReference>
<feature type="transmembrane region" description="Helical" evidence="10">
    <location>
        <begin position="176"/>
        <end position="202"/>
    </location>
</feature>
<keyword evidence="6 10" id="KW-0812">Transmembrane</keyword>
<evidence type="ECO:0000256" key="2">
    <source>
        <dbReference type="ARBA" id="ARBA00004229"/>
    </source>
</evidence>
<accession>A0A126G1Z3</accession>
<feature type="transmembrane region" description="Helical" evidence="10">
    <location>
        <begin position="32"/>
        <end position="58"/>
    </location>
</feature>
<keyword evidence="7" id="KW-0201">Cytochrome c-type biogenesis</keyword>
<feature type="transmembrane region" description="Helical" evidence="10">
    <location>
        <begin position="214"/>
        <end position="236"/>
    </location>
</feature>
<feature type="transmembrane region" description="Helical" evidence="10">
    <location>
        <begin position="145"/>
        <end position="170"/>
    </location>
</feature>
<name>A0A126G1Z3_WILSC</name>
<keyword evidence="9 10" id="KW-0472">Membrane</keyword>
<evidence type="ECO:0000256" key="7">
    <source>
        <dbReference type="ARBA" id="ARBA00022748"/>
    </source>
</evidence>
<dbReference type="GO" id="GO:0009507">
    <property type="term" value="C:chloroplast"/>
    <property type="evidence" value="ECO:0007669"/>
    <property type="project" value="UniProtKB-SubCell"/>
</dbReference>
<dbReference type="GO" id="GO:0016020">
    <property type="term" value="C:membrane"/>
    <property type="evidence" value="ECO:0007669"/>
    <property type="project" value="UniProtKB-SubCell"/>
</dbReference>
<comment type="subcellular location">
    <subcellularLocation>
        <location evidence="1">Membrane</location>
        <topology evidence="1">Multi-pass membrane protein</topology>
    </subcellularLocation>
    <subcellularLocation>
        <location evidence="2">Plastid</location>
        <location evidence="2">Chloroplast</location>
    </subcellularLocation>
</comment>
<evidence type="ECO:0000256" key="6">
    <source>
        <dbReference type="ARBA" id="ARBA00022692"/>
    </source>
</evidence>
<evidence type="ECO:0000313" key="12">
    <source>
        <dbReference type="EMBL" id="AKS28509.1"/>
    </source>
</evidence>
<feature type="transmembrane region" description="Helical" evidence="10">
    <location>
        <begin position="101"/>
        <end position="124"/>
    </location>
</feature>
<keyword evidence="8 10" id="KW-1133">Transmembrane helix</keyword>
<dbReference type="InterPro" id="IPR051790">
    <property type="entry name" value="Cytochrome_c-biogenesis_DsbD"/>
</dbReference>
<dbReference type="GeneID" id="26939276"/>
<geneLocation type="plastid" evidence="12"/>
<evidence type="ECO:0000256" key="9">
    <source>
        <dbReference type="ARBA" id="ARBA00023136"/>
    </source>
</evidence>
<dbReference type="EMBL" id="KR020505">
    <property type="protein sequence ID" value="AKS28509.1"/>
    <property type="molecule type" value="Genomic_DNA"/>
</dbReference>
<feature type="domain" description="Cytochrome C biogenesis protein transmembrane" evidence="11">
    <location>
        <begin position="31"/>
        <end position="227"/>
    </location>
</feature>
<evidence type="ECO:0000256" key="3">
    <source>
        <dbReference type="ARBA" id="ARBA00006143"/>
    </source>
</evidence>
<feature type="transmembrane region" description="Helical" evidence="10">
    <location>
        <begin position="70"/>
        <end position="95"/>
    </location>
</feature>
<dbReference type="Pfam" id="PF02683">
    <property type="entry name" value="DsbD_TM"/>
    <property type="match status" value="1"/>
</dbReference>
<evidence type="ECO:0000259" key="11">
    <source>
        <dbReference type="Pfam" id="PF02683"/>
    </source>
</evidence>
<dbReference type="RefSeq" id="YP_009237462.1">
    <property type="nucleotide sequence ID" value="NC_029576.1"/>
</dbReference>
<proteinExistence type="inferred from homology"/>
<evidence type="ECO:0000256" key="4">
    <source>
        <dbReference type="ARBA" id="ARBA00022528"/>
    </source>
</evidence>
<evidence type="ECO:0000256" key="5">
    <source>
        <dbReference type="ARBA" id="ARBA00022640"/>
    </source>
</evidence>
<evidence type="ECO:0000256" key="10">
    <source>
        <dbReference type="SAM" id="Phobius"/>
    </source>
</evidence>
<sequence length="239" mass="26438">MKIDLLIYNTQHLINSVTLYQLNHMNATSFSFIFIAGLFTSLSPCVLSILPVCILFISGENQKLSQANKITNLFLFCLGIISSFIALGIITTLMAKTYSKFFSGIPVISSLVIIYMGFNLLNLVPVSTLNISTKHHNGNYNIKMYLSGLGIGLAISSCTTPIFVTLLVWISSTQKIFTGLVFILVYSIGYIFPIVIGSIFSSQVFVINSFWTNLWTPFTGTLLLSTGTFSLFSNIFTRL</sequence>
<protein>
    <recommendedName>
        <fullName evidence="11">Cytochrome C biogenesis protein transmembrane domain-containing protein</fullName>
    </recommendedName>
</protein>
<dbReference type="InterPro" id="IPR003834">
    <property type="entry name" value="Cyt_c_assmbl_TM_dom"/>
</dbReference>
<evidence type="ECO:0000256" key="8">
    <source>
        <dbReference type="ARBA" id="ARBA00022989"/>
    </source>
</evidence>
<dbReference type="PANTHER" id="PTHR31272">
    <property type="entry name" value="CYTOCHROME C-TYPE BIOGENESIS PROTEIN HI_1454-RELATED"/>
    <property type="match status" value="1"/>
</dbReference>
<evidence type="ECO:0000256" key="1">
    <source>
        <dbReference type="ARBA" id="ARBA00004141"/>
    </source>
</evidence>